<dbReference type="AlphaFoldDB" id="A3MV19"/>
<evidence type="ECO:0000256" key="1">
    <source>
        <dbReference type="ARBA" id="ARBA00001917"/>
    </source>
</evidence>
<name>A3MV19_PYRCJ</name>
<comment type="cofactor">
    <cofactor evidence="1">
        <name>FMN</name>
        <dbReference type="ChEBI" id="CHEBI:58210"/>
    </cofactor>
</comment>
<gene>
    <name evidence="3" type="ordered locus">Pcal_1061</name>
</gene>
<evidence type="ECO:0000313" key="3">
    <source>
        <dbReference type="EMBL" id="ABO08486.1"/>
    </source>
</evidence>
<dbReference type="HOGENOM" id="CLU_1773278_0_0_2"/>
<dbReference type="EMBL" id="CP000561">
    <property type="protein sequence ID" value="ABO08486.1"/>
    <property type="molecule type" value="Genomic_DNA"/>
</dbReference>
<dbReference type="GO" id="GO:0010181">
    <property type="term" value="F:FMN binding"/>
    <property type="evidence" value="ECO:0007669"/>
    <property type="project" value="InterPro"/>
</dbReference>
<dbReference type="InterPro" id="IPR002563">
    <property type="entry name" value="Flavin_Rdtase-like_dom"/>
</dbReference>
<sequence length="147" mass="16153">MCEKSPIPTPVLVVVVDSHGAVVGWPLVIPGEPTLLALPLHKTRRTLALIREKKAFSINFVRDAERAFEIFGKPGEDKLSKWGAASKCKTLPCNTLGDASRVVECLYEGEVEVGEHVLVFCQVKAAYGCGDYAVWDPCTINRQRQAE</sequence>
<feature type="domain" description="Flavin reductase like" evidence="2">
    <location>
        <begin position="7"/>
        <end position="134"/>
    </location>
</feature>
<dbReference type="GeneID" id="4908221"/>
<dbReference type="SUPFAM" id="SSF50475">
    <property type="entry name" value="FMN-binding split barrel"/>
    <property type="match status" value="1"/>
</dbReference>
<dbReference type="OrthoDB" id="25685at2157"/>
<proteinExistence type="predicted"/>
<dbReference type="RefSeq" id="WP_011849744.1">
    <property type="nucleotide sequence ID" value="NC_009073.1"/>
</dbReference>
<keyword evidence="4" id="KW-1185">Reference proteome</keyword>
<organism evidence="3 4">
    <name type="scientific">Pyrobaculum calidifontis (strain DSM 21063 / JCM 11548 / VA1)</name>
    <dbReference type="NCBI Taxonomy" id="410359"/>
    <lineage>
        <taxon>Archaea</taxon>
        <taxon>Thermoproteota</taxon>
        <taxon>Thermoprotei</taxon>
        <taxon>Thermoproteales</taxon>
        <taxon>Thermoproteaceae</taxon>
        <taxon>Pyrobaculum</taxon>
    </lineage>
</organism>
<dbReference type="KEGG" id="pcl:Pcal_1061"/>
<dbReference type="Proteomes" id="UP000001431">
    <property type="component" value="Chromosome"/>
</dbReference>
<dbReference type="eggNOG" id="arCOG02018">
    <property type="taxonomic scope" value="Archaea"/>
</dbReference>
<protein>
    <submittedName>
        <fullName evidence="3">Flavin reductase domain protein, FMN-binding protein</fullName>
    </submittedName>
</protein>
<dbReference type="SMART" id="SM00903">
    <property type="entry name" value="Flavin_Reduct"/>
    <property type="match status" value="1"/>
</dbReference>
<dbReference type="InterPro" id="IPR012349">
    <property type="entry name" value="Split_barrel_FMN-bd"/>
</dbReference>
<evidence type="ECO:0000313" key="4">
    <source>
        <dbReference type="Proteomes" id="UP000001431"/>
    </source>
</evidence>
<accession>A3MV19</accession>
<dbReference type="STRING" id="410359.Pcal_1061"/>
<reference evidence="3" key="1">
    <citation type="submission" date="2007-02" db="EMBL/GenBank/DDBJ databases">
        <title>Complete sequence of Pyrobaculum calidifontis JCM 11548.</title>
        <authorList>
            <consortium name="US DOE Joint Genome Institute"/>
            <person name="Copeland A."/>
            <person name="Lucas S."/>
            <person name="Lapidus A."/>
            <person name="Barry K."/>
            <person name="Glavina del Rio T."/>
            <person name="Dalin E."/>
            <person name="Tice H."/>
            <person name="Pitluck S."/>
            <person name="Chain P."/>
            <person name="Malfatti S."/>
            <person name="Shin M."/>
            <person name="Vergez L."/>
            <person name="Schmutz J."/>
            <person name="Larimer F."/>
            <person name="Land M."/>
            <person name="Hauser L."/>
            <person name="Kyrpides N."/>
            <person name="Mikhailova N."/>
            <person name="Cozen A.E."/>
            <person name="Fitz-Gibbon S.T."/>
            <person name="House C.H."/>
            <person name="Saltikov C."/>
            <person name="Lowe T.M."/>
            <person name="Richardson P."/>
        </authorList>
    </citation>
    <scope>NUCLEOTIDE SEQUENCE [LARGE SCALE GENOMIC DNA]</scope>
    <source>
        <strain evidence="3">JCM 11548</strain>
    </source>
</reference>
<dbReference type="Gene3D" id="2.30.110.10">
    <property type="entry name" value="Electron Transport, Fmn-binding Protein, Chain A"/>
    <property type="match status" value="1"/>
</dbReference>
<dbReference type="Pfam" id="PF01613">
    <property type="entry name" value="Flavin_Reduct"/>
    <property type="match status" value="1"/>
</dbReference>
<evidence type="ECO:0000259" key="2">
    <source>
        <dbReference type="SMART" id="SM00903"/>
    </source>
</evidence>